<dbReference type="Pfam" id="PF25038">
    <property type="entry name" value="Csf1_C"/>
    <property type="match status" value="1"/>
</dbReference>
<feature type="compositionally biased region" description="Polar residues" evidence="2">
    <location>
        <begin position="570"/>
        <end position="580"/>
    </location>
</feature>
<proteinExistence type="predicted"/>
<sequence length="3245" mass="359894">MAGLTAVSLTPILAFNWVFLVELIVCGLLTLFFLFYFNRLFATLVSYGIRAWSWHKYRVYVDIQALQISLLGGRIFFKGLRYHGNNETILIHSGFITWEYWRRNVRELDLCHGRGLHNVPSGSSAKNDENHEDNQSATESGRQASTSALPCRLNVEIKGLEWFIYNRSAAYDSIVAGLAKSDETKHESTLVDDPTEKEQDEGLKKRGFPKPSALANILSKHSLETDDSSGLPPLTEKDTNRESSRNPDSLHSDDSNEYHGQDNQEIEKSFILNLLPLHIDCVKAAIVMGNDNTKSVFITRADKFSADINATACRGPDLYKQVFDLQLGHPMIQLKPNEDYNEDQTATANRAKDDIKERTDTGDGVLHPSRFFHRYRRNAWHKIQSIVPYFSSSVETFSSLTTEPVVSDSNAQGNIHQWQGLSRYLNDEEDGKAKWSSFEYATVTTILDSPEASVSYYWDIPGKVPVEMGSSKPQPWQTNDINGDLPPEWGIDVIIKGALVNYGPWADRQRADLQRVFFPSLCKDATPADNLKPGDTRVASNLKIYIQLDDDTTLRVPIREESKNWKWKSQADTMTSQMQEQNKRSSKTSRKQKAKGGTAGPEIRPFGWLDLKICKSATIHYNMDMVAGASGFSNTLDVEFPNLEITTSVNHGILCRSLNQRLSCNLSNPLGWNAFHTWKFDFVSNGMELFILREHIFLFIDLIDDWTSGPQPDYLTFTPFHYFLKLQFGDFKLCLNVNDSNIINNPSDFDDNSFLILDGTGLVADLCVPLDKYRPHRNNVPFDLAIDKANLLLHVPPWNTQATFMPSNELAQVEGVTIKGKYQYCDTTSPSNTDTLLVDVSGRNLEVQLYGFLIRYFMKIKDNYFGEDIHFRTLEEYQQIINAKDPDTEALLNKPPSKKSNDLDVIISIGCKTTGALLPANLYSAKDHVRVEIASLSADLRFTNYYMDLNVSLSPLVFSLGMQEGLSTPMTSITGSQIFVDGVEIFGNRLFGLPPTEPTYLCNWDFTVGSVRGETTAEFLMKLSAAVKAFAFSFDDDENALPPVTPEVLHDATFLRASVEHVHIWAHVDDVAFLLSTGPLRVSFNDLAGLLYSKKLKVTIPDLALGCVDADSASRHRSRANHPVETHAYITTTIELTMVNRKAGFDDDKRLQQAHIRHEDSRTQRTQFLLVDDPFRPPPIQVDAPAMCFPPVPLPINESNVYHSDRSSSSIASSLHSKQYLRRKSSFLSLTSSERSSQKSIIRTHSSLSEPKVQYNSSGSPSRSRQLGDNLRLTPLPRDASAASTGRQPSFYSAVDHNDLRARASSSVIFSSPFMSPYFPLDDVEPDMGNLPELNEHDLDQAPPPSAEMKPTDKIFDDNTEHTSFIVEFKQGIRAVSNPQAIKAVTSLMEALQPTSAEDIIDSVQVESITDIFAAKKQIVVAGKNTDVNIVLPIIRLRFANTVVSESHLRSDQPLDQYDFSARGMSVIARQRSAAKENVDRSKSDEASAVRVRVLSAEVSAKERSHGRADAQAAINGRVEDISFWMASDKIISGHLKIKAVDVEMASSKVKYLASLLHRTTHMAAEAGEGFASLARWQTNRIRHAVFLLSTHGQRTGDPLFMTRPSYVLRSAVGHLRTTDSWKLITRLRHVYSSLGHDEKQRIERLLSERDSASYPENIREQVQAGFEKWRSWDLENLTECVLMTKIFGSLIRDDTTSPQIQKPVQFGASITRTSFVLDPGPKQNEIVLATLAANASINQPHAADSPDQANPPQDTCTIVQIYCMESSITLNWELCELIEVTAKLYNEPEASPASGQPAPAIKPPTATQIDKPKQPLHIIFASDNGSVTLDTINIRARSLSTGLKISLMIADGICDGRNIATALITADAATSKFRSHHQDLAIHQFLAPTLNISRESRVVGKVKENAWKVAGNSQELSFVVKQDPVALLQVVDRILGDEVHQISQILRSLPKKPVQRPVKSPVASSTAINKINIALFLDEYHISIPLLNSVRYDIAGIVARASLAARQGEEFVFDFDIKENSHDIRTQTTGKSQTISVLELPQTNGRVIARINENEHKFSVFVSVEPIFLDAAKIQNVIAALNRPEMTNLMDEAREGFRTLKGHIPESTNPGKVPIKQEIVEDTPKPFIYDAHLSLAGLEVFTDAPNGNNNDSKARLTFNLGIVQVEAHNRVAMAGPVLEFPELQLNLRRVVANLTSIANTGEGDSCGNFAFAAKFTAGSKETEDRGQVRSYHLTSDSLEINLFADTVSTIVNVVGHLQTKIKELELPREVHYFQRFRNPRITIEEDVGTPESAATSLNLFDAMFSLELSNWQISWIVTSPYVDQTEGMENLVLSLQRIGLSTRKKKSARLSIENLMLQMVPPDQAKNLRSQNSALLPEVVFNIGLVSTADATRLAFQAAGKSLDLRLTSQFITPGSHIQKSIVSAAEKARSASASWITSPASEKPSVTAKNIFFGKKKLESLLVDADFAGAVVHLQGMKTTDSAMSSLPDKRSRAPQGGRYGQFAQDEATGSTMLRSPGLAIKVEYKDNGLDDPSLNAEVKVNASKNILYPQVVPLIMEISSNVQAVMSNNNEPEGRETPTSQKLMSVADDNILTVDPSAVLGRTRLNLGIRICAQEFGLSCQPIARVAATARLDDIYITMNTVRSVDHGHFFALSASINNLQASVQHVYSRESTGSFDVDSIVLSLMNSKHVSGTSGLSAILKVSPMKVLVNAKQIQDFLLFRDIWIPNDLGNGPAPTPVPQQERTSQAQTYLVQRYQQVAATAAFPWNATISIAELDVQLDLGQAIGKSTFVISDFWISSRKTSDWEQNLCLGFEKVGIDSTGRMSGFTSLQNFRIRTSIQWPEREKALNQTPLVQGAISFSHFRLKVAFDYQAFLVADITSIQLMLHNVRNGPSAAGDRLVSMLDGDSVQIFCTTTSASQALALYQALEKLMQEKKANYESSLREIERFIRRRPSTYPAPEIAEAAPPPQEELAKAPITLHTDVVVTLKEVNMGAYPSTFFDAQIFKIEALNAEFRFAVTVPVGIVHSRLGLTLGQLRIGLAGVKSPGQPKSTGDLSVEEVVSSATGSRGGTILKVPRVEATMETWQSAGSNQIDYIFKSSFEGKVEVGWNYSRISYIRGMYGNHAKSLAQRLGKPLPISAVKITGVPEADEDGKERATGEQQKITAEVTVPQSKYEYVALEPPIIETPQLREMGEATPPLEWIGLQRDRLPNLTHQILIVTLLELAGEVEDAYSKILGSS</sequence>
<evidence type="ECO:0000256" key="3">
    <source>
        <dbReference type="SAM" id="Phobius"/>
    </source>
</evidence>
<evidence type="ECO:0000256" key="1">
    <source>
        <dbReference type="SAM" id="Coils"/>
    </source>
</evidence>
<keyword evidence="7" id="KW-1185">Reference proteome</keyword>
<dbReference type="InterPro" id="IPR056779">
    <property type="entry name" value="Csf1_C"/>
</dbReference>
<feature type="compositionally biased region" description="Basic residues" evidence="2">
    <location>
        <begin position="584"/>
        <end position="594"/>
    </location>
</feature>
<organism evidence="6 7">
    <name type="scientific">Pseudogymnoascus verrucosus</name>
    <dbReference type="NCBI Taxonomy" id="342668"/>
    <lineage>
        <taxon>Eukaryota</taxon>
        <taxon>Fungi</taxon>
        <taxon>Dikarya</taxon>
        <taxon>Ascomycota</taxon>
        <taxon>Pezizomycotina</taxon>
        <taxon>Leotiomycetes</taxon>
        <taxon>Thelebolales</taxon>
        <taxon>Thelebolaceae</taxon>
        <taxon>Pseudogymnoascus</taxon>
    </lineage>
</organism>
<dbReference type="PANTHER" id="PTHR32085">
    <property type="entry name" value="PROTEIN CSF1"/>
    <property type="match status" value="1"/>
</dbReference>
<feature type="region of interest" description="Disordered" evidence="2">
    <location>
        <begin position="119"/>
        <end position="145"/>
    </location>
</feature>
<feature type="compositionally biased region" description="Polar residues" evidence="2">
    <location>
        <begin position="1241"/>
        <end position="1267"/>
    </location>
</feature>
<gene>
    <name evidence="6" type="ORF">VE01_08035</name>
</gene>
<dbReference type="PANTHER" id="PTHR32085:SF3">
    <property type="entry name" value="PROTEIN CSF1"/>
    <property type="match status" value="1"/>
</dbReference>
<feature type="compositionally biased region" description="Polar residues" evidence="2">
    <location>
        <begin position="1282"/>
        <end position="1291"/>
    </location>
</feature>
<feature type="region of interest" description="Disordered" evidence="2">
    <location>
        <begin position="1789"/>
        <end position="1810"/>
    </location>
</feature>
<protein>
    <recommendedName>
        <fullName evidence="8">Elongation factor 2</fullName>
    </recommendedName>
</protein>
<keyword evidence="3" id="KW-0812">Transmembrane</keyword>
<evidence type="ECO:0000259" key="5">
    <source>
        <dbReference type="Pfam" id="PF25038"/>
    </source>
</evidence>
<feature type="transmembrane region" description="Helical" evidence="3">
    <location>
        <begin position="12"/>
        <end position="37"/>
    </location>
</feature>
<feature type="region of interest" description="Disordered" evidence="2">
    <location>
        <begin position="182"/>
        <end position="260"/>
    </location>
</feature>
<dbReference type="GeneID" id="28841421"/>
<dbReference type="GO" id="GO:0006113">
    <property type="term" value="P:fermentation"/>
    <property type="evidence" value="ECO:0007669"/>
    <property type="project" value="InterPro"/>
</dbReference>
<keyword evidence="3" id="KW-0472">Membrane</keyword>
<feature type="region of interest" description="Disordered" evidence="2">
    <location>
        <begin position="2483"/>
        <end position="2504"/>
    </location>
</feature>
<keyword evidence="1" id="KW-0175">Coiled coil</keyword>
<dbReference type="STRING" id="342668.A0A1B8GCZ1"/>
<reference evidence="6 7" key="1">
    <citation type="submission" date="2016-03" db="EMBL/GenBank/DDBJ databases">
        <title>Comparative genomics of Pseudogymnoascus destructans, the fungus causing white-nose syndrome of bats.</title>
        <authorList>
            <person name="Palmer J.M."/>
            <person name="Drees K.P."/>
            <person name="Foster J.T."/>
            <person name="Lindner D.L."/>
        </authorList>
    </citation>
    <scope>NUCLEOTIDE SEQUENCE [LARGE SCALE GENOMIC DNA]</scope>
    <source>
        <strain evidence="6 7">UAMH 10579</strain>
    </source>
</reference>
<feature type="domain" description="Csf1 N-terminal" evidence="4">
    <location>
        <begin position="31"/>
        <end position="885"/>
    </location>
</feature>
<dbReference type="GO" id="GO:0016020">
    <property type="term" value="C:membrane"/>
    <property type="evidence" value="ECO:0007669"/>
    <property type="project" value="InterPro"/>
</dbReference>
<evidence type="ECO:0008006" key="8">
    <source>
        <dbReference type="Google" id="ProtNLM"/>
    </source>
</evidence>
<evidence type="ECO:0000256" key="2">
    <source>
        <dbReference type="SAM" id="MobiDB-lite"/>
    </source>
</evidence>
<reference evidence="7" key="2">
    <citation type="journal article" date="2018" name="Nat. Commun.">
        <title>Extreme sensitivity to ultraviolet light in the fungal pathogen causing white-nose syndrome of bats.</title>
        <authorList>
            <person name="Palmer J.M."/>
            <person name="Drees K.P."/>
            <person name="Foster J.T."/>
            <person name="Lindner D.L."/>
        </authorList>
    </citation>
    <scope>NUCLEOTIDE SEQUENCE [LARGE SCALE GENOMIC DNA]</scope>
    <source>
        <strain evidence="7">UAMH 10579</strain>
    </source>
</reference>
<dbReference type="InterPro" id="IPR048636">
    <property type="entry name" value="Csf1_N"/>
</dbReference>
<feature type="compositionally biased region" description="Basic and acidic residues" evidence="2">
    <location>
        <begin position="182"/>
        <end position="204"/>
    </location>
</feature>
<feature type="coiled-coil region" evidence="1">
    <location>
        <begin position="2922"/>
        <end position="2956"/>
    </location>
</feature>
<feature type="compositionally biased region" description="Basic and acidic residues" evidence="2">
    <location>
        <begin position="235"/>
        <end position="260"/>
    </location>
</feature>
<evidence type="ECO:0000313" key="6">
    <source>
        <dbReference type="EMBL" id="OBT93701.2"/>
    </source>
</evidence>
<dbReference type="EMBL" id="KV460251">
    <property type="protein sequence ID" value="OBT93701.2"/>
    <property type="molecule type" value="Genomic_DNA"/>
</dbReference>
<evidence type="ECO:0000313" key="7">
    <source>
        <dbReference type="Proteomes" id="UP000091956"/>
    </source>
</evidence>
<dbReference type="Pfam" id="PF21678">
    <property type="entry name" value="Csf1_N"/>
    <property type="match status" value="1"/>
</dbReference>
<evidence type="ECO:0000259" key="4">
    <source>
        <dbReference type="Pfam" id="PF21678"/>
    </source>
</evidence>
<dbReference type="Proteomes" id="UP000091956">
    <property type="component" value="Unassembled WGS sequence"/>
</dbReference>
<feature type="region of interest" description="Disordered" evidence="2">
    <location>
        <begin position="1238"/>
        <end position="1291"/>
    </location>
</feature>
<feature type="compositionally biased region" description="Polar residues" evidence="2">
    <location>
        <begin position="135"/>
        <end position="145"/>
    </location>
</feature>
<keyword evidence="3" id="KW-1133">Transmembrane helix</keyword>
<feature type="domain" description="Csf1 C-terminal region" evidence="5">
    <location>
        <begin position="2509"/>
        <end position="3244"/>
    </location>
</feature>
<name>A0A1B8GCZ1_9PEZI</name>
<dbReference type="RefSeq" id="XP_018127434.2">
    <property type="nucleotide sequence ID" value="XM_018277463.2"/>
</dbReference>
<dbReference type="InterPro" id="IPR029636">
    <property type="entry name" value="Csf1"/>
</dbReference>
<feature type="region of interest" description="Disordered" evidence="2">
    <location>
        <begin position="566"/>
        <end position="600"/>
    </location>
</feature>
<accession>A0A1B8GCZ1</accession>